<accession>A0ABQ7YFG8</accession>
<dbReference type="EMBL" id="JAGKQM010000018">
    <property type="protein sequence ID" value="KAH0866038.1"/>
    <property type="molecule type" value="Genomic_DNA"/>
</dbReference>
<dbReference type="Pfam" id="PF14368">
    <property type="entry name" value="LTP_2"/>
    <property type="match status" value="1"/>
</dbReference>
<protein>
    <recommendedName>
        <fullName evidence="1">Bifunctional inhibitor/plant lipid transfer protein/seed storage helical domain-containing protein</fullName>
    </recommendedName>
</protein>
<gene>
    <name evidence="2" type="ORF">HID58_083249</name>
</gene>
<evidence type="ECO:0000259" key="1">
    <source>
        <dbReference type="Pfam" id="PF14368"/>
    </source>
</evidence>
<dbReference type="InterPro" id="IPR016140">
    <property type="entry name" value="Bifunc_inhib/LTP/seed_store"/>
</dbReference>
<dbReference type="CDD" id="cd00010">
    <property type="entry name" value="AAI_LTSS"/>
    <property type="match status" value="1"/>
</dbReference>
<comment type="caution">
    <text evidence="2">The sequence shown here is derived from an EMBL/GenBank/DDBJ whole genome shotgun (WGS) entry which is preliminary data.</text>
</comment>
<sequence length="366" mass="39580">MLADTSAMPSAKAPADNVPSPMLHPLLKVAPAQRREDFHIRAKPILAENIIFLGSVVPISHAVTKTSFDFFTNPVILSEKYLKTTPIEFQYRPFEIGLQELVGSHSRSESSCLLCFSSASSGSMWSIHVSFVQLQAQPCCSSLNQNYSQQLTCLCLFLNKNSTLSSDFPIHQKLELQLPQLCSIPPAQFIWASSVSPPSINSTGSQVSLGDCATNGPLLFTYATSTDCATNGPLLLPFATSRGCAANGPLLLTSATSIPEPNPLFCILVNVSVTCVIHGLRSLSDCKHWNASSATAITVCLTSVFVSNPSEGSTISWSLRFCILRTAMFERLISWRGLVMSTAGSEEISSISTTAKLYTSLLLESW</sequence>
<evidence type="ECO:0000313" key="3">
    <source>
        <dbReference type="Proteomes" id="UP000824890"/>
    </source>
</evidence>
<feature type="domain" description="Bifunctional inhibitor/plant lipid transfer protein/seed storage helical" evidence="1">
    <location>
        <begin position="136"/>
        <end position="185"/>
    </location>
</feature>
<dbReference type="InterPro" id="IPR036312">
    <property type="entry name" value="Bifun_inhib/LTP/seed_sf"/>
</dbReference>
<evidence type="ECO:0000313" key="2">
    <source>
        <dbReference type="EMBL" id="KAH0866038.1"/>
    </source>
</evidence>
<dbReference type="Proteomes" id="UP000824890">
    <property type="component" value="Unassembled WGS sequence"/>
</dbReference>
<dbReference type="SUPFAM" id="SSF47699">
    <property type="entry name" value="Bifunctional inhibitor/lipid-transfer protein/seed storage 2S albumin"/>
    <property type="match status" value="1"/>
</dbReference>
<proteinExistence type="predicted"/>
<name>A0ABQ7YFG8_BRANA</name>
<organism evidence="2 3">
    <name type="scientific">Brassica napus</name>
    <name type="common">Rape</name>
    <dbReference type="NCBI Taxonomy" id="3708"/>
    <lineage>
        <taxon>Eukaryota</taxon>
        <taxon>Viridiplantae</taxon>
        <taxon>Streptophyta</taxon>
        <taxon>Embryophyta</taxon>
        <taxon>Tracheophyta</taxon>
        <taxon>Spermatophyta</taxon>
        <taxon>Magnoliopsida</taxon>
        <taxon>eudicotyledons</taxon>
        <taxon>Gunneridae</taxon>
        <taxon>Pentapetalae</taxon>
        <taxon>rosids</taxon>
        <taxon>malvids</taxon>
        <taxon>Brassicales</taxon>
        <taxon>Brassicaceae</taxon>
        <taxon>Brassiceae</taxon>
        <taxon>Brassica</taxon>
    </lineage>
</organism>
<reference evidence="2 3" key="1">
    <citation type="submission" date="2021-05" db="EMBL/GenBank/DDBJ databases">
        <title>Genome Assembly of Synthetic Allotetraploid Brassica napus Reveals Homoeologous Exchanges between Subgenomes.</title>
        <authorList>
            <person name="Davis J.T."/>
        </authorList>
    </citation>
    <scope>NUCLEOTIDE SEQUENCE [LARGE SCALE GENOMIC DNA]</scope>
    <source>
        <strain evidence="3">cv. Da-Ae</strain>
        <tissue evidence="2">Seedling</tissue>
    </source>
</reference>
<dbReference type="Gene3D" id="1.10.110.10">
    <property type="entry name" value="Plant lipid-transfer and hydrophobic proteins"/>
    <property type="match status" value="1"/>
</dbReference>
<keyword evidence="3" id="KW-1185">Reference proteome</keyword>